<organism evidence="3 4">
    <name type="scientific">Micromonospora narathiwatensis</name>
    <dbReference type="NCBI Taxonomy" id="299146"/>
    <lineage>
        <taxon>Bacteria</taxon>
        <taxon>Bacillati</taxon>
        <taxon>Actinomycetota</taxon>
        <taxon>Actinomycetes</taxon>
        <taxon>Micromonosporales</taxon>
        <taxon>Micromonosporaceae</taxon>
        <taxon>Micromonospora</taxon>
    </lineage>
</organism>
<feature type="region of interest" description="Disordered" evidence="1">
    <location>
        <begin position="1"/>
        <end position="48"/>
    </location>
</feature>
<evidence type="ECO:0000313" key="4">
    <source>
        <dbReference type="Proteomes" id="UP000198765"/>
    </source>
</evidence>
<dbReference type="AlphaFoldDB" id="A0A1A8ZL21"/>
<keyword evidence="2" id="KW-0472">Membrane</keyword>
<sequence length="189" mass="19503">MTDPARATPFAPPTGQSGPPAPADSLQEPNTAQQPGAGGAESAGSKPTPNLSGRAITLIAVGAVAALLLAGAGVYTAFRTSTAASTLVQRKSPLESANEECGSTHAGDAVLGDGGRTLILHGAGEKSRGLSFSKLECYWSELKMPDSVRQEVLATRALDGRQSGEWDQLRASWSYHPDSGLQMVITVTD</sequence>
<protein>
    <submittedName>
        <fullName evidence="3">Uncharacterized protein</fullName>
    </submittedName>
</protein>
<dbReference type="Proteomes" id="UP000198765">
    <property type="component" value="Chromosome I"/>
</dbReference>
<evidence type="ECO:0000256" key="2">
    <source>
        <dbReference type="SAM" id="Phobius"/>
    </source>
</evidence>
<name>A0A1A8ZL21_9ACTN</name>
<keyword evidence="4" id="KW-1185">Reference proteome</keyword>
<dbReference type="OrthoDB" id="3261230at2"/>
<dbReference type="PATRIC" id="fig|299146.4.peg.2154"/>
<evidence type="ECO:0000256" key="1">
    <source>
        <dbReference type="SAM" id="MobiDB-lite"/>
    </source>
</evidence>
<evidence type="ECO:0000313" key="3">
    <source>
        <dbReference type="EMBL" id="SBT44520.1"/>
    </source>
</evidence>
<keyword evidence="2" id="KW-0812">Transmembrane</keyword>
<keyword evidence="2" id="KW-1133">Transmembrane helix</keyword>
<feature type="transmembrane region" description="Helical" evidence="2">
    <location>
        <begin position="55"/>
        <end position="78"/>
    </location>
</feature>
<proteinExistence type="predicted"/>
<reference evidence="3 4" key="1">
    <citation type="submission" date="2016-06" db="EMBL/GenBank/DDBJ databases">
        <authorList>
            <person name="Kjaerup R.B."/>
            <person name="Dalgaard T.S."/>
            <person name="Juul-Madsen H.R."/>
        </authorList>
    </citation>
    <scope>NUCLEOTIDE SEQUENCE [LARGE SCALE GENOMIC DNA]</scope>
    <source>
        <strain evidence="3 4">DSM 45248</strain>
    </source>
</reference>
<gene>
    <name evidence="3" type="ORF">GA0070621_2086</name>
</gene>
<dbReference type="RefSeq" id="WP_091193904.1">
    <property type="nucleotide sequence ID" value="NZ_LT594324.1"/>
</dbReference>
<accession>A0A1A8ZL21</accession>
<dbReference type="EMBL" id="LT594324">
    <property type="protein sequence ID" value="SBT44520.1"/>
    <property type="molecule type" value="Genomic_DNA"/>
</dbReference>